<evidence type="ECO:0000313" key="6">
    <source>
        <dbReference type="EMBL" id="GAA2004967.1"/>
    </source>
</evidence>
<comment type="similarity">
    <text evidence="2">Belongs to the glycosyltransferase 2 family.</text>
</comment>
<feature type="domain" description="Glycosyltransferase 2-like" evidence="5">
    <location>
        <begin position="8"/>
        <end position="138"/>
    </location>
</feature>
<proteinExistence type="inferred from homology"/>
<reference evidence="6 7" key="1">
    <citation type="journal article" date="2019" name="Int. J. Syst. Evol. Microbiol.">
        <title>The Global Catalogue of Microorganisms (GCM) 10K type strain sequencing project: providing services to taxonomists for standard genome sequencing and annotation.</title>
        <authorList>
            <consortium name="The Broad Institute Genomics Platform"/>
            <consortium name="The Broad Institute Genome Sequencing Center for Infectious Disease"/>
            <person name="Wu L."/>
            <person name="Ma J."/>
        </authorList>
    </citation>
    <scope>NUCLEOTIDE SEQUENCE [LARGE SCALE GENOMIC DNA]</scope>
    <source>
        <strain evidence="6 7">JCM 16013</strain>
    </source>
</reference>
<dbReference type="Pfam" id="PF00535">
    <property type="entry name" value="Glycos_transf_2"/>
    <property type="match status" value="1"/>
</dbReference>
<evidence type="ECO:0000313" key="7">
    <source>
        <dbReference type="Proteomes" id="UP001499854"/>
    </source>
</evidence>
<comment type="pathway">
    <text evidence="1">Cell wall biogenesis; cell wall polysaccharide biosynthesis.</text>
</comment>
<evidence type="ECO:0000256" key="3">
    <source>
        <dbReference type="ARBA" id="ARBA00022676"/>
    </source>
</evidence>
<dbReference type="InterPro" id="IPR029044">
    <property type="entry name" value="Nucleotide-diphossugar_trans"/>
</dbReference>
<dbReference type="Proteomes" id="UP001499854">
    <property type="component" value="Unassembled WGS sequence"/>
</dbReference>
<organism evidence="6 7">
    <name type="scientific">Catenulispora subtropica</name>
    <dbReference type="NCBI Taxonomy" id="450798"/>
    <lineage>
        <taxon>Bacteria</taxon>
        <taxon>Bacillati</taxon>
        <taxon>Actinomycetota</taxon>
        <taxon>Actinomycetes</taxon>
        <taxon>Catenulisporales</taxon>
        <taxon>Catenulisporaceae</taxon>
        <taxon>Catenulispora</taxon>
    </lineage>
</organism>
<gene>
    <name evidence="6" type="ORF">GCM10009838_83980</name>
</gene>
<keyword evidence="7" id="KW-1185">Reference proteome</keyword>
<evidence type="ECO:0000256" key="2">
    <source>
        <dbReference type="ARBA" id="ARBA00006739"/>
    </source>
</evidence>
<dbReference type="PANTHER" id="PTHR43179">
    <property type="entry name" value="RHAMNOSYLTRANSFERASE WBBL"/>
    <property type="match status" value="1"/>
</dbReference>
<accession>A0ABN2TCD7</accession>
<evidence type="ECO:0000256" key="1">
    <source>
        <dbReference type="ARBA" id="ARBA00004776"/>
    </source>
</evidence>
<comment type="caution">
    <text evidence="6">The sequence shown here is derived from an EMBL/GenBank/DDBJ whole genome shotgun (WGS) entry which is preliminary data.</text>
</comment>
<keyword evidence="4" id="KW-0808">Transferase</keyword>
<dbReference type="RefSeq" id="WP_344662819.1">
    <property type="nucleotide sequence ID" value="NZ_BAAAQM010000084.1"/>
</dbReference>
<keyword evidence="3" id="KW-0328">Glycosyltransferase</keyword>
<dbReference type="EMBL" id="BAAAQM010000084">
    <property type="protein sequence ID" value="GAA2004967.1"/>
    <property type="molecule type" value="Genomic_DNA"/>
</dbReference>
<dbReference type="Gene3D" id="3.90.550.10">
    <property type="entry name" value="Spore Coat Polysaccharide Biosynthesis Protein SpsA, Chain A"/>
    <property type="match status" value="1"/>
</dbReference>
<name>A0ABN2TCD7_9ACTN</name>
<dbReference type="PANTHER" id="PTHR43179:SF12">
    <property type="entry name" value="GALACTOFURANOSYLTRANSFERASE GLFT2"/>
    <property type="match status" value="1"/>
</dbReference>
<dbReference type="InterPro" id="IPR001173">
    <property type="entry name" value="Glyco_trans_2-like"/>
</dbReference>
<sequence length="305" mass="33984">MDVVAVFTAYHPDERLAAAVESALRSCSSVIVVDNTPRADSGAWPATAVDSRAPALAGERVKVVAHGRNVGLGAALNIAVCELPSAAEAVLFLDQDSELPPEIVPGLVADLADPDVGIAAPSPWDPKHQRYYCSEARRTETVSDEEAVITSGMLVRREVLEKVPFDEDMFLDWVDVAFCLAVRRAGWRILIDWRLRLPHEIGACEVHTRWGRTAHYSHYPAWRLYWIGRNVSILHRGHFASRPRALASSLVFLAERLTNTLLFEPRRRTHVPALLRGFRDGLRTRVDPRYLPAGAEHPAVRRRKG</sequence>
<dbReference type="SUPFAM" id="SSF53448">
    <property type="entry name" value="Nucleotide-diphospho-sugar transferases"/>
    <property type="match status" value="1"/>
</dbReference>
<evidence type="ECO:0000259" key="5">
    <source>
        <dbReference type="Pfam" id="PF00535"/>
    </source>
</evidence>
<protein>
    <submittedName>
        <fullName evidence="6">Glycosyltransferase family 2 protein</fullName>
    </submittedName>
</protein>
<evidence type="ECO:0000256" key="4">
    <source>
        <dbReference type="ARBA" id="ARBA00022679"/>
    </source>
</evidence>